<dbReference type="InterPro" id="IPR000719">
    <property type="entry name" value="Prot_kinase_dom"/>
</dbReference>
<accession>A0AAU4K274</accession>
<evidence type="ECO:0000256" key="9">
    <source>
        <dbReference type="SAM" id="Phobius"/>
    </source>
</evidence>
<evidence type="ECO:0000256" key="7">
    <source>
        <dbReference type="PROSITE-ProRule" id="PRU10141"/>
    </source>
</evidence>
<dbReference type="SUPFAM" id="SSF56112">
    <property type="entry name" value="Protein kinase-like (PK-like)"/>
    <property type="match status" value="1"/>
</dbReference>
<dbReference type="AlphaFoldDB" id="A0AAU4K274"/>
<keyword evidence="9" id="KW-1133">Transmembrane helix</keyword>
<dbReference type="PANTHER" id="PTHR43289:SF6">
    <property type="entry name" value="SERINE_THREONINE-PROTEIN KINASE NEKL-3"/>
    <property type="match status" value="1"/>
</dbReference>
<dbReference type="GO" id="GO:0004674">
    <property type="term" value="F:protein serine/threonine kinase activity"/>
    <property type="evidence" value="ECO:0007669"/>
    <property type="project" value="UniProtKB-KW"/>
</dbReference>
<evidence type="ECO:0000256" key="6">
    <source>
        <dbReference type="ARBA" id="ARBA00022840"/>
    </source>
</evidence>
<keyword evidence="5 11" id="KW-0418">Kinase</keyword>
<evidence type="ECO:0000313" key="11">
    <source>
        <dbReference type="EMBL" id="WUM20136.1"/>
    </source>
</evidence>
<dbReference type="PROSITE" id="PS50011">
    <property type="entry name" value="PROTEIN_KINASE_DOM"/>
    <property type="match status" value="1"/>
</dbReference>
<dbReference type="CDD" id="cd14014">
    <property type="entry name" value="STKc_PknB_like"/>
    <property type="match status" value="1"/>
</dbReference>
<reference evidence="11 12" key="1">
    <citation type="submission" date="2022-10" db="EMBL/GenBank/DDBJ databases">
        <title>The complete genomes of actinobacterial strains from the NBC collection.</title>
        <authorList>
            <person name="Joergensen T.S."/>
            <person name="Alvarez Arevalo M."/>
            <person name="Sterndorff E.B."/>
            <person name="Faurdal D."/>
            <person name="Vuksanovic O."/>
            <person name="Mourched A.-S."/>
            <person name="Charusanti P."/>
            <person name="Shaw S."/>
            <person name="Blin K."/>
            <person name="Weber T."/>
        </authorList>
    </citation>
    <scope>NUCLEOTIDE SEQUENCE [LARGE SCALE GENOMIC DNA]</scope>
    <source>
        <strain evidence="11 12">NBC_00319</strain>
    </source>
</reference>
<feature type="binding site" evidence="7">
    <location>
        <position position="50"/>
    </location>
    <ligand>
        <name>ATP</name>
        <dbReference type="ChEBI" id="CHEBI:30616"/>
    </ligand>
</feature>
<feature type="compositionally biased region" description="Pro residues" evidence="8">
    <location>
        <begin position="372"/>
        <end position="390"/>
    </location>
</feature>
<gene>
    <name evidence="11" type="ORF">OG579_21035</name>
</gene>
<dbReference type="Gene3D" id="3.30.200.20">
    <property type="entry name" value="Phosphorylase Kinase, domain 1"/>
    <property type="match status" value="1"/>
</dbReference>
<dbReference type="EC" id="2.7.11.1" evidence="1"/>
<feature type="transmembrane region" description="Helical" evidence="9">
    <location>
        <begin position="398"/>
        <end position="418"/>
    </location>
</feature>
<keyword evidence="9" id="KW-0472">Membrane</keyword>
<keyword evidence="12" id="KW-1185">Reference proteome</keyword>
<feature type="compositionally biased region" description="Polar residues" evidence="8">
    <location>
        <begin position="337"/>
        <end position="356"/>
    </location>
</feature>
<organism evidence="11 12">
    <name type="scientific">Williamsia herbipolensis</name>
    <dbReference type="NCBI Taxonomy" id="1603258"/>
    <lineage>
        <taxon>Bacteria</taxon>
        <taxon>Bacillati</taxon>
        <taxon>Actinomycetota</taxon>
        <taxon>Actinomycetes</taxon>
        <taxon>Mycobacteriales</taxon>
        <taxon>Nocardiaceae</taxon>
        <taxon>Williamsia</taxon>
    </lineage>
</organism>
<keyword evidence="6 7" id="KW-0067">ATP-binding</keyword>
<protein>
    <recommendedName>
        <fullName evidence="1">non-specific serine/threonine protein kinase</fullName>
        <ecNumber evidence="1">2.7.11.1</ecNumber>
    </recommendedName>
</protein>
<name>A0AAU4K274_9NOCA</name>
<evidence type="ECO:0000256" key="1">
    <source>
        <dbReference type="ARBA" id="ARBA00012513"/>
    </source>
</evidence>
<evidence type="ECO:0000256" key="5">
    <source>
        <dbReference type="ARBA" id="ARBA00022777"/>
    </source>
</evidence>
<dbReference type="RefSeq" id="WP_328857533.1">
    <property type="nucleotide sequence ID" value="NZ_CP108021.1"/>
</dbReference>
<keyword evidence="9" id="KW-0812">Transmembrane</keyword>
<dbReference type="InterPro" id="IPR011009">
    <property type="entry name" value="Kinase-like_dom_sf"/>
</dbReference>
<dbReference type="KEGG" id="whr:OG579_21035"/>
<dbReference type="InterPro" id="IPR008271">
    <property type="entry name" value="Ser/Thr_kinase_AS"/>
</dbReference>
<evidence type="ECO:0000256" key="3">
    <source>
        <dbReference type="ARBA" id="ARBA00022679"/>
    </source>
</evidence>
<dbReference type="Proteomes" id="UP001432128">
    <property type="component" value="Chromosome"/>
</dbReference>
<keyword evidence="4 7" id="KW-0547">Nucleotide-binding</keyword>
<dbReference type="GO" id="GO:0005524">
    <property type="term" value="F:ATP binding"/>
    <property type="evidence" value="ECO:0007669"/>
    <property type="project" value="UniProtKB-UniRule"/>
</dbReference>
<sequence length="419" mass="43338">MTAPRTPREIRGPGSLVAGRYRLRSKLGGGGMGAVWLARDQLLDREVAVKQVVSTEGLTEESADDVRTRALREGRMAARLAHRNAIAMHDIAVDGGEPWLVMEYLPSRSVAQILHTTGTLSMRHAAQIGAQVASAMATAHRDGIVHRDIKPGNILIANTGRDAGTVKISDFGISRAKDEAAGPDTGVITGTPAYFAPEVARGAEPTEASDVYSLGATVFTMVEGEPPFGVDEDSLKLLHRVARGEINPPVRAGDLTPALLAMLEPSPGNRPTMARARDLLAAVAAGPGGNPAAVLASPLPRTDSAIPIWGLGGRSTTRGSRSAPRTETGLPAARVHPTTSHAPSSTGPRPTGQPTGAPSRPRSEITGATVSPAPPAATPPPVTPPPPTPEPVSPISPALIGVAVVVLLVVLLVIVVVAF</sequence>
<dbReference type="PANTHER" id="PTHR43289">
    <property type="entry name" value="MITOGEN-ACTIVATED PROTEIN KINASE KINASE KINASE 20-RELATED"/>
    <property type="match status" value="1"/>
</dbReference>
<dbReference type="PROSITE" id="PS00107">
    <property type="entry name" value="PROTEIN_KINASE_ATP"/>
    <property type="match status" value="1"/>
</dbReference>
<keyword evidence="2" id="KW-0723">Serine/threonine-protein kinase</keyword>
<evidence type="ECO:0000256" key="8">
    <source>
        <dbReference type="SAM" id="MobiDB-lite"/>
    </source>
</evidence>
<dbReference type="EMBL" id="CP108021">
    <property type="protein sequence ID" value="WUM20136.1"/>
    <property type="molecule type" value="Genomic_DNA"/>
</dbReference>
<dbReference type="Pfam" id="PF00069">
    <property type="entry name" value="Pkinase"/>
    <property type="match status" value="1"/>
</dbReference>
<dbReference type="SMART" id="SM00220">
    <property type="entry name" value="S_TKc"/>
    <property type="match status" value="1"/>
</dbReference>
<dbReference type="Gene3D" id="1.10.510.10">
    <property type="entry name" value="Transferase(Phosphotransferase) domain 1"/>
    <property type="match status" value="1"/>
</dbReference>
<evidence type="ECO:0000259" key="10">
    <source>
        <dbReference type="PROSITE" id="PS50011"/>
    </source>
</evidence>
<evidence type="ECO:0000313" key="12">
    <source>
        <dbReference type="Proteomes" id="UP001432128"/>
    </source>
</evidence>
<evidence type="ECO:0000256" key="2">
    <source>
        <dbReference type="ARBA" id="ARBA00022527"/>
    </source>
</evidence>
<feature type="domain" description="Protein kinase" evidence="10">
    <location>
        <begin position="21"/>
        <end position="280"/>
    </location>
</feature>
<evidence type="ECO:0000256" key="4">
    <source>
        <dbReference type="ARBA" id="ARBA00022741"/>
    </source>
</evidence>
<feature type="region of interest" description="Disordered" evidence="8">
    <location>
        <begin position="304"/>
        <end position="390"/>
    </location>
</feature>
<proteinExistence type="predicted"/>
<keyword evidence="3" id="KW-0808">Transferase</keyword>
<dbReference type="PROSITE" id="PS00108">
    <property type="entry name" value="PROTEIN_KINASE_ST"/>
    <property type="match status" value="1"/>
</dbReference>
<dbReference type="InterPro" id="IPR017441">
    <property type="entry name" value="Protein_kinase_ATP_BS"/>
</dbReference>